<dbReference type="SMART" id="SM00563">
    <property type="entry name" value="PlsC"/>
    <property type="match status" value="1"/>
</dbReference>
<reference evidence="6 7" key="1">
    <citation type="submission" date="2017-08" db="EMBL/GenBank/DDBJ databases">
        <title>Infants hospitalized years apart are colonized by the same room-sourced microbial strains.</title>
        <authorList>
            <person name="Brooks B."/>
            <person name="Olm M.R."/>
            <person name="Firek B.A."/>
            <person name="Baker R."/>
            <person name="Thomas B.C."/>
            <person name="Morowitz M.J."/>
            <person name="Banfield J.F."/>
        </authorList>
    </citation>
    <scope>NUCLEOTIDE SEQUENCE [LARGE SCALE GENOMIC DNA]</scope>
    <source>
        <strain evidence="6">S2_006_000_R2_64</strain>
    </source>
</reference>
<keyword evidence="4" id="KW-0472">Membrane</keyword>
<dbReference type="Pfam" id="PF01553">
    <property type="entry name" value="Acyltransferase"/>
    <property type="match status" value="1"/>
</dbReference>
<dbReference type="InterPro" id="IPR002123">
    <property type="entry name" value="Plipid/glycerol_acylTrfase"/>
</dbReference>
<evidence type="ECO:0000313" key="7">
    <source>
        <dbReference type="Proteomes" id="UP000249739"/>
    </source>
</evidence>
<feature type="transmembrane region" description="Helical" evidence="4">
    <location>
        <begin position="7"/>
        <end position="29"/>
    </location>
</feature>
<comment type="pathway">
    <text evidence="1">Lipid metabolism.</text>
</comment>
<dbReference type="Proteomes" id="UP000249739">
    <property type="component" value="Unassembled WGS sequence"/>
</dbReference>
<dbReference type="PANTHER" id="PTHR10434:SF40">
    <property type="entry name" value="1-ACYL-SN-GLYCEROL-3-PHOSPHATE ACYLTRANSFERASE"/>
    <property type="match status" value="1"/>
</dbReference>
<keyword evidence="2 6" id="KW-0808">Transferase</keyword>
<name>A0A2W5FKW2_9BACT</name>
<evidence type="ECO:0000259" key="5">
    <source>
        <dbReference type="SMART" id="SM00563"/>
    </source>
</evidence>
<dbReference type="SUPFAM" id="SSF69593">
    <property type="entry name" value="Glycerol-3-phosphate (1)-acyltransferase"/>
    <property type="match status" value="1"/>
</dbReference>
<feature type="domain" description="Phospholipid/glycerol acyltransferase" evidence="5">
    <location>
        <begin position="72"/>
        <end position="189"/>
    </location>
</feature>
<organism evidence="6 7">
    <name type="scientific">Micavibrio aeruginosavorus</name>
    <dbReference type="NCBI Taxonomy" id="349221"/>
    <lineage>
        <taxon>Bacteria</taxon>
        <taxon>Pseudomonadati</taxon>
        <taxon>Bdellovibrionota</taxon>
        <taxon>Bdellovibrionia</taxon>
        <taxon>Bdellovibrionales</taxon>
        <taxon>Pseudobdellovibrionaceae</taxon>
        <taxon>Micavibrio</taxon>
    </lineage>
</organism>
<keyword evidence="3 6" id="KW-0012">Acyltransferase</keyword>
<keyword evidence="4" id="KW-1133">Transmembrane helix</keyword>
<dbReference type="PANTHER" id="PTHR10434">
    <property type="entry name" value="1-ACYL-SN-GLYCEROL-3-PHOSPHATE ACYLTRANSFERASE"/>
    <property type="match status" value="1"/>
</dbReference>
<dbReference type="AlphaFoldDB" id="A0A2W5FKW2"/>
<dbReference type="GO" id="GO:0003841">
    <property type="term" value="F:1-acylglycerol-3-phosphate O-acyltransferase activity"/>
    <property type="evidence" value="ECO:0007669"/>
    <property type="project" value="TreeGrafter"/>
</dbReference>
<dbReference type="CDD" id="cd07989">
    <property type="entry name" value="LPLAT_AGPAT-like"/>
    <property type="match status" value="1"/>
</dbReference>
<gene>
    <name evidence="6" type="ORF">DI586_05720</name>
</gene>
<evidence type="ECO:0000256" key="1">
    <source>
        <dbReference type="ARBA" id="ARBA00005189"/>
    </source>
</evidence>
<sequence>MLLIRQTLFHICFYGYMFIWCLLLVPPLLLPRKYYMLFLQAYFDSNYYVEKWVLGLDYEVRGAEHIPQGQSFLVAAKHYSTYETFKIHLLFKDPAIILKRELALIPIWGWLALKAGMIAINRSTGESSMKSIVAGANRLKAEGRPVVIFPQGTRVDISDTPANKPYKFGIVRMQEATQLPILPMATNSGLFWPRRSFFVKPGKVIFEFFPPIMPGQDLKTTHQQMAEIIETNSNRLVQETLSKST</sequence>
<dbReference type="EMBL" id="QFOT01000050">
    <property type="protein sequence ID" value="PZP55798.1"/>
    <property type="molecule type" value="Genomic_DNA"/>
</dbReference>
<dbReference type="GO" id="GO:0006654">
    <property type="term" value="P:phosphatidic acid biosynthetic process"/>
    <property type="evidence" value="ECO:0007669"/>
    <property type="project" value="TreeGrafter"/>
</dbReference>
<accession>A0A2W5FKW2</accession>
<keyword evidence="4" id="KW-0812">Transmembrane</keyword>
<evidence type="ECO:0000313" key="6">
    <source>
        <dbReference type="EMBL" id="PZP55798.1"/>
    </source>
</evidence>
<comment type="caution">
    <text evidence="6">The sequence shown here is derived from an EMBL/GenBank/DDBJ whole genome shotgun (WGS) entry which is preliminary data.</text>
</comment>
<protein>
    <submittedName>
        <fullName evidence="6">1-acyl-sn-glycerol-3-phosphate acyltransferase</fullName>
    </submittedName>
</protein>
<evidence type="ECO:0000256" key="3">
    <source>
        <dbReference type="ARBA" id="ARBA00023315"/>
    </source>
</evidence>
<evidence type="ECO:0000256" key="2">
    <source>
        <dbReference type="ARBA" id="ARBA00022679"/>
    </source>
</evidence>
<evidence type="ECO:0000256" key="4">
    <source>
        <dbReference type="SAM" id="Phobius"/>
    </source>
</evidence>
<proteinExistence type="predicted"/>